<reference evidence="5" key="1">
    <citation type="journal article" date="2020" name="Genome Biol.">
        <title>Gamete binning: chromosome-level and haplotype-resolved genome assembly enabled by high-throughput single-cell sequencing of gamete genomes.</title>
        <authorList>
            <person name="Campoy J.A."/>
            <person name="Sun H."/>
            <person name="Goel M."/>
            <person name="Jiao W.-B."/>
            <person name="Folz-Donahue K."/>
            <person name="Wang N."/>
            <person name="Rubio M."/>
            <person name="Liu C."/>
            <person name="Kukat C."/>
            <person name="Ruiz D."/>
            <person name="Huettel B."/>
            <person name="Schneeberger K."/>
        </authorList>
    </citation>
    <scope>NUCLEOTIDE SEQUENCE [LARGE SCALE GENOMIC DNA]</scope>
    <source>
        <strain evidence="5">cv. Rojo Pasion</strain>
    </source>
</reference>
<evidence type="ECO:0000313" key="4">
    <source>
        <dbReference type="Proteomes" id="UP000507222"/>
    </source>
</evidence>
<evidence type="ECO:0000256" key="1">
    <source>
        <dbReference type="SAM" id="MobiDB-lite"/>
    </source>
</evidence>
<feature type="compositionally biased region" description="Pro residues" evidence="1">
    <location>
        <begin position="1"/>
        <end position="10"/>
    </location>
</feature>
<evidence type="ECO:0000313" key="2">
    <source>
        <dbReference type="EMBL" id="CAB4286293.1"/>
    </source>
</evidence>
<feature type="compositionally biased region" description="Pro residues" evidence="1">
    <location>
        <begin position="59"/>
        <end position="70"/>
    </location>
</feature>
<keyword evidence="5" id="KW-1185">Reference proteome</keyword>
<protein>
    <submittedName>
        <fullName evidence="3">Uncharacterized protein</fullName>
    </submittedName>
</protein>
<gene>
    <name evidence="2" type="ORF">CURHAP_LOCUS43332</name>
    <name evidence="3" type="ORF">ORAREDHAP_LOCUS42633</name>
</gene>
<dbReference type="Proteomes" id="UP000507222">
    <property type="component" value="Unassembled WGS sequence"/>
</dbReference>
<dbReference type="Proteomes" id="UP000507245">
    <property type="component" value="Unassembled WGS sequence"/>
</dbReference>
<feature type="region of interest" description="Disordered" evidence="1">
    <location>
        <begin position="1"/>
        <end position="70"/>
    </location>
</feature>
<name>A0A6J5XSE8_PRUAR</name>
<accession>A0A6J5XSE8</accession>
<dbReference type="EMBL" id="CAEKDK010000007">
    <property type="protein sequence ID" value="CAB4286293.1"/>
    <property type="molecule type" value="Genomic_DNA"/>
</dbReference>
<evidence type="ECO:0000313" key="3">
    <source>
        <dbReference type="EMBL" id="CAB4316659.1"/>
    </source>
</evidence>
<proteinExistence type="predicted"/>
<evidence type="ECO:0000313" key="5">
    <source>
        <dbReference type="Proteomes" id="UP000507245"/>
    </source>
</evidence>
<dbReference type="EMBL" id="CAEKKB010000007">
    <property type="protein sequence ID" value="CAB4316659.1"/>
    <property type="molecule type" value="Genomic_DNA"/>
</dbReference>
<sequence>MSNPTPPPIFPVSTTSDLSGLNHLHNHRNLSRLRPIPSPDRHPSLPHLPQPHLGKSPQRPLPAPPVVGAL</sequence>
<organism evidence="3 5">
    <name type="scientific">Prunus armeniaca</name>
    <name type="common">Apricot</name>
    <name type="synonym">Armeniaca vulgaris</name>
    <dbReference type="NCBI Taxonomy" id="36596"/>
    <lineage>
        <taxon>Eukaryota</taxon>
        <taxon>Viridiplantae</taxon>
        <taxon>Streptophyta</taxon>
        <taxon>Embryophyta</taxon>
        <taxon>Tracheophyta</taxon>
        <taxon>Spermatophyta</taxon>
        <taxon>Magnoliopsida</taxon>
        <taxon>eudicotyledons</taxon>
        <taxon>Gunneridae</taxon>
        <taxon>Pentapetalae</taxon>
        <taxon>rosids</taxon>
        <taxon>fabids</taxon>
        <taxon>Rosales</taxon>
        <taxon>Rosaceae</taxon>
        <taxon>Amygdaloideae</taxon>
        <taxon>Amygdaleae</taxon>
        <taxon>Prunus</taxon>
    </lineage>
</organism>
<reference evidence="3 4" key="2">
    <citation type="submission" date="2020-05" db="EMBL/GenBank/DDBJ databases">
        <authorList>
            <person name="Campoy J."/>
            <person name="Schneeberger K."/>
            <person name="Spophaly S."/>
        </authorList>
    </citation>
    <scope>NUCLEOTIDE SEQUENCE [LARGE SCALE GENOMIC DNA]</scope>
    <source>
        <strain evidence="3">PruArmRojPasFocal</strain>
    </source>
</reference>
<dbReference type="AlphaFoldDB" id="A0A6J5XSE8"/>